<dbReference type="AlphaFoldDB" id="A0A7X5UAJ4"/>
<organism evidence="2 3">
    <name type="scientific">Luteibacter anthropi</name>
    <dbReference type="NCBI Taxonomy" id="564369"/>
    <lineage>
        <taxon>Bacteria</taxon>
        <taxon>Pseudomonadati</taxon>
        <taxon>Pseudomonadota</taxon>
        <taxon>Gammaproteobacteria</taxon>
        <taxon>Lysobacterales</taxon>
        <taxon>Rhodanobacteraceae</taxon>
        <taxon>Luteibacter</taxon>
    </lineage>
</organism>
<name>A0A7X5UAJ4_9GAMM</name>
<dbReference type="PROSITE" id="PS51257">
    <property type="entry name" value="PROKAR_LIPOPROTEIN"/>
    <property type="match status" value="1"/>
</dbReference>
<proteinExistence type="predicted"/>
<dbReference type="InterPro" id="IPR032710">
    <property type="entry name" value="NTF2-like_dom_sf"/>
</dbReference>
<dbReference type="SUPFAM" id="SSF54427">
    <property type="entry name" value="NTF2-like"/>
    <property type="match status" value="1"/>
</dbReference>
<reference evidence="2 3" key="1">
    <citation type="submission" date="2020-03" db="EMBL/GenBank/DDBJ databases">
        <authorList>
            <person name="Lai Q."/>
        </authorList>
    </citation>
    <scope>NUCLEOTIDE SEQUENCE [LARGE SCALE GENOMIC DNA]</scope>
    <source>
        <strain evidence="2 3">CCUG 25036</strain>
    </source>
</reference>
<accession>A0A7X5UAJ4</accession>
<protein>
    <submittedName>
        <fullName evidence="2">Nuclear transport factor 2 family protein</fullName>
    </submittedName>
</protein>
<keyword evidence="3" id="KW-1185">Reference proteome</keyword>
<evidence type="ECO:0000313" key="2">
    <source>
        <dbReference type="EMBL" id="NII06713.1"/>
    </source>
</evidence>
<gene>
    <name evidence="2" type="ORF">HBF25_09980</name>
</gene>
<dbReference type="Gene3D" id="3.10.450.50">
    <property type="match status" value="1"/>
</dbReference>
<feature type="chain" id="PRO_5030608425" evidence="1">
    <location>
        <begin position="23"/>
        <end position="154"/>
    </location>
</feature>
<keyword evidence="1" id="KW-0732">Signal</keyword>
<feature type="signal peptide" evidence="1">
    <location>
        <begin position="1"/>
        <end position="22"/>
    </location>
</feature>
<dbReference type="EMBL" id="JAARLZ010000004">
    <property type="protein sequence ID" value="NII06713.1"/>
    <property type="molecule type" value="Genomic_DNA"/>
</dbReference>
<comment type="caution">
    <text evidence="2">The sequence shown here is derived from an EMBL/GenBank/DDBJ whole genome shotgun (WGS) entry which is preliminary data.</text>
</comment>
<evidence type="ECO:0000256" key="1">
    <source>
        <dbReference type="SAM" id="SignalP"/>
    </source>
</evidence>
<dbReference type="RefSeq" id="WP_166947896.1">
    <property type="nucleotide sequence ID" value="NZ_JAARLZ010000004.1"/>
</dbReference>
<dbReference type="Proteomes" id="UP000490980">
    <property type="component" value="Unassembled WGS sequence"/>
</dbReference>
<evidence type="ECO:0000313" key="3">
    <source>
        <dbReference type="Proteomes" id="UP000490980"/>
    </source>
</evidence>
<sequence length="154" mass="16884">MMFRKLALAAAFFMGCVGVSHASTEEDAALKTVNDFLSAITRRDKAAMLSEAVPHMEVMSARANAEGGLRRLTIEQIADLIVAQPPGKMVQTLHHPVVHVDNDLASVWSPYTWTDDGHFSHCASEEFSLLKLNGKWLMVGVADTARTDEKTCLN</sequence>